<name>A0A7S3DAV6_9EUKA</name>
<feature type="compositionally biased region" description="Basic and acidic residues" evidence="6">
    <location>
        <begin position="300"/>
        <end position="347"/>
    </location>
</feature>
<dbReference type="Gene3D" id="2.130.10.10">
    <property type="entry name" value="YVTN repeat-like/Quinoprotein amine dehydrogenase"/>
    <property type="match status" value="1"/>
</dbReference>
<evidence type="ECO:0000256" key="8">
    <source>
        <dbReference type="SAM" id="SignalP"/>
    </source>
</evidence>
<accession>A0A7S3DAV6</accession>
<dbReference type="PANTHER" id="PTHR21419">
    <property type="match status" value="1"/>
</dbReference>
<proteinExistence type="predicted"/>
<dbReference type="InterPro" id="IPR013517">
    <property type="entry name" value="FG-GAP"/>
</dbReference>
<evidence type="ECO:0000256" key="7">
    <source>
        <dbReference type="SAM" id="Phobius"/>
    </source>
</evidence>
<feature type="signal peptide" evidence="8">
    <location>
        <begin position="1"/>
        <end position="34"/>
    </location>
</feature>
<dbReference type="InterPro" id="IPR045232">
    <property type="entry name" value="FAM234"/>
</dbReference>
<evidence type="ECO:0000256" key="3">
    <source>
        <dbReference type="ARBA" id="ARBA00022729"/>
    </source>
</evidence>
<feature type="transmembrane region" description="Helical" evidence="7">
    <location>
        <begin position="865"/>
        <end position="884"/>
    </location>
</feature>
<feature type="region of interest" description="Disordered" evidence="6">
    <location>
        <begin position="264"/>
        <end position="347"/>
    </location>
</feature>
<keyword evidence="5 7" id="KW-0472">Membrane</keyword>
<keyword evidence="2 7" id="KW-0812">Transmembrane</keyword>
<sequence length="894" mass="98771">MHILNKRDGFRISTLSPFFSLFVVLLLLPSPTFSFQKVVGSEKELARREQDSHYFQPSKTQLGASSLSEFGQCQVDYALSWSADMAVSIYSEPVSADVNADGEIEIVVAGFAGMLDVLEGDRGSSLAAFPVLFPKATTHSSPLLLDYDKDGRIDIVHTSYDGVITIVSASGLPFAGHSRVVPKLRLRKDWFQGLEGDIVEDVTPDNDDDPRMSTSNSAKYGREGRVEGVFQRLGARKHGDFHHGDADDTHQYMVEDDLFIDEVMDTHPDGDEDEDEDGKGEGAALQKGEKEVVENENVIGEEKKNEDEQKVEKEGKEAENGMEKEKEKEKERKGGDEHADEEHDAPLFHRRALLSDEDEHNSDQDRMDALLMLKTKATPHANDEIFQNPHIERSDAPLVSGEFIYVDSHVLATPVLSPVEGTDLARIIVPVSYYFDENQYASSSRSRKRLTEADIDTSYYVGAGIVSFVLDPLSPSTSSLSPEWSSHLDLTTDHTARRAYAFSSPVMGDVDGDGKEDVVFATGLGFVYALDAATGSTKVGWPFECGEMQGPPVIGDLDGDHKKEVIVTDALGNVIAIDGKTGEEKWHNRVDGYATQGVLLWDFDGDSLLEVVVITSDGHLWVFEGGEGKLREGFPYTLHSKVYAPARMVLVNVPDVGRQSFLLISAMDGMLYTVGMQRDEGGATTLCSSQLDYGENAFARPLVSDVDGDGKSEVVIATMNGNIFSFQTSYEVLSMDGSLVRLQIGREDMLESTMRRSRGDEAVIPIQIVDGRRGPLPPPLVEYNVKVRIGGPFGIIVHEETFSEAGDYFLPLSFSSLSDQNKKMKRELFMNVAQPQMFYIELKTERGDRAGVYATISFNFQFYRVVKYILLVPLFFVFISAIFAKAVSSGNLPT</sequence>
<reference evidence="9" key="1">
    <citation type="submission" date="2021-01" db="EMBL/GenBank/DDBJ databases">
        <authorList>
            <person name="Corre E."/>
            <person name="Pelletier E."/>
            <person name="Niang G."/>
            <person name="Scheremetjew M."/>
            <person name="Finn R."/>
            <person name="Kale V."/>
            <person name="Holt S."/>
            <person name="Cochrane G."/>
            <person name="Meng A."/>
            <person name="Brown T."/>
            <person name="Cohen L."/>
        </authorList>
    </citation>
    <scope>NUCLEOTIDE SEQUENCE</scope>
    <source>
        <strain evidence="9">NIES-2562</strain>
    </source>
</reference>
<dbReference type="GO" id="GO:0016020">
    <property type="term" value="C:membrane"/>
    <property type="evidence" value="ECO:0007669"/>
    <property type="project" value="UniProtKB-SubCell"/>
</dbReference>
<evidence type="ECO:0000256" key="5">
    <source>
        <dbReference type="ARBA" id="ARBA00023136"/>
    </source>
</evidence>
<keyword evidence="4 7" id="KW-1133">Transmembrane helix</keyword>
<evidence type="ECO:0000256" key="6">
    <source>
        <dbReference type="SAM" id="MobiDB-lite"/>
    </source>
</evidence>
<dbReference type="AlphaFoldDB" id="A0A7S3DAV6"/>
<evidence type="ECO:0000256" key="2">
    <source>
        <dbReference type="ARBA" id="ARBA00022692"/>
    </source>
</evidence>
<dbReference type="Pfam" id="PF13517">
    <property type="entry name" value="FG-GAP_3"/>
    <property type="match status" value="1"/>
</dbReference>
<keyword evidence="3 8" id="KW-0732">Signal</keyword>
<dbReference type="InterPro" id="IPR028994">
    <property type="entry name" value="Integrin_alpha_N"/>
</dbReference>
<organism evidence="9">
    <name type="scientific">Palpitomonas bilix</name>
    <dbReference type="NCBI Taxonomy" id="652834"/>
    <lineage>
        <taxon>Eukaryota</taxon>
        <taxon>Eukaryota incertae sedis</taxon>
    </lineage>
</organism>
<dbReference type="InterPro" id="IPR015943">
    <property type="entry name" value="WD40/YVTN_repeat-like_dom_sf"/>
</dbReference>
<feature type="region of interest" description="Disordered" evidence="6">
    <location>
        <begin position="201"/>
        <end position="224"/>
    </location>
</feature>
<dbReference type="SUPFAM" id="SSF69318">
    <property type="entry name" value="Integrin alpha N-terminal domain"/>
    <property type="match status" value="2"/>
</dbReference>
<protein>
    <submittedName>
        <fullName evidence="9">Uncharacterized protein</fullName>
    </submittedName>
</protein>
<evidence type="ECO:0000256" key="1">
    <source>
        <dbReference type="ARBA" id="ARBA00004167"/>
    </source>
</evidence>
<gene>
    <name evidence="9" type="ORF">PBIL07802_LOCUS13889</name>
</gene>
<dbReference type="EMBL" id="HBIB01021394">
    <property type="protein sequence ID" value="CAE0251665.1"/>
    <property type="molecule type" value="Transcribed_RNA"/>
</dbReference>
<evidence type="ECO:0000313" key="9">
    <source>
        <dbReference type="EMBL" id="CAE0251665.1"/>
    </source>
</evidence>
<feature type="chain" id="PRO_5030973923" evidence="8">
    <location>
        <begin position="35"/>
        <end position="894"/>
    </location>
</feature>
<evidence type="ECO:0000256" key="4">
    <source>
        <dbReference type="ARBA" id="ARBA00022989"/>
    </source>
</evidence>
<comment type="subcellular location">
    <subcellularLocation>
        <location evidence="1">Membrane</location>
        <topology evidence="1">Single-pass membrane protein</topology>
    </subcellularLocation>
</comment>
<dbReference type="PANTHER" id="PTHR21419:SF23">
    <property type="entry name" value="PROTEIN DEFECTIVE IN EXINE FORMATION 1"/>
    <property type="match status" value="1"/>
</dbReference>